<accession>A0A2S5KSY0</accession>
<dbReference type="InterPro" id="IPR036663">
    <property type="entry name" value="Fumarylacetoacetase_C_sf"/>
</dbReference>
<dbReference type="PANTHER" id="PTHR42796:SF4">
    <property type="entry name" value="FUMARYLACETOACETATE HYDROLASE DOMAIN-CONTAINING PROTEIN 2A"/>
    <property type="match status" value="1"/>
</dbReference>
<dbReference type="Gene3D" id="3.90.850.10">
    <property type="entry name" value="Fumarylacetoacetase-like, C-terminal domain"/>
    <property type="match status" value="1"/>
</dbReference>
<dbReference type="SUPFAM" id="SSF56529">
    <property type="entry name" value="FAH"/>
    <property type="match status" value="1"/>
</dbReference>
<dbReference type="InterPro" id="IPR051121">
    <property type="entry name" value="FAH"/>
</dbReference>
<dbReference type="GO" id="GO:0016853">
    <property type="term" value="F:isomerase activity"/>
    <property type="evidence" value="ECO:0007669"/>
    <property type="project" value="UniProtKB-ARBA"/>
</dbReference>
<protein>
    <submittedName>
        <fullName evidence="4">5-oxopent-3-ene-1,2,5-tricarboxylate decarboxylase</fullName>
    </submittedName>
</protein>
<evidence type="ECO:0000256" key="1">
    <source>
        <dbReference type="ARBA" id="ARBA00010211"/>
    </source>
</evidence>
<reference evidence="4 5" key="1">
    <citation type="submission" date="2018-02" db="EMBL/GenBank/DDBJ databases">
        <title>novel marine gammaproteobacteria from coastal saline agro ecosystem.</title>
        <authorList>
            <person name="Krishnan R."/>
            <person name="Ramesh Kumar N."/>
        </authorList>
    </citation>
    <scope>NUCLEOTIDE SEQUENCE [LARGE SCALE GENOMIC DNA]</scope>
    <source>
        <strain evidence="4 5">228</strain>
    </source>
</reference>
<name>A0A2S5KSY0_9PROT</name>
<dbReference type="EMBL" id="PRLP01000023">
    <property type="protein sequence ID" value="PPC77961.1"/>
    <property type="molecule type" value="Genomic_DNA"/>
</dbReference>
<evidence type="ECO:0000313" key="5">
    <source>
        <dbReference type="Proteomes" id="UP000238196"/>
    </source>
</evidence>
<dbReference type="FunFam" id="3.90.850.10:FF:000002">
    <property type="entry name" value="2-hydroxyhepta-2,4-diene-1,7-dioate isomerase"/>
    <property type="match status" value="1"/>
</dbReference>
<evidence type="ECO:0000256" key="2">
    <source>
        <dbReference type="ARBA" id="ARBA00022723"/>
    </source>
</evidence>
<feature type="domain" description="Fumarylacetoacetase-like C-terminal" evidence="3">
    <location>
        <begin position="77"/>
        <end position="283"/>
    </location>
</feature>
<dbReference type="Pfam" id="PF01557">
    <property type="entry name" value="FAA_hydrolase"/>
    <property type="match status" value="1"/>
</dbReference>
<keyword evidence="2" id="KW-0479">Metal-binding</keyword>
<evidence type="ECO:0000313" key="4">
    <source>
        <dbReference type="EMBL" id="PPC77961.1"/>
    </source>
</evidence>
<dbReference type="GO" id="GO:0019752">
    <property type="term" value="P:carboxylic acid metabolic process"/>
    <property type="evidence" value="ECO:0007669"/>
    <property type="project" value="UniProtKB-ARBA"/>
</dbReference>
<comment type="caution">
    <text evidence="4">The sequence shown here is derived from an EMBL/GenBank/DDBJ whole genome shotgun (WGS) entry which is preliminary data.</text>
</comment>
<dbReference type="AlphaFoldDB" id="A0A2S5KSY0"/>
<dbReference type="OrthoDB" id="9780293at2"/>
<dbReference type="PANTHER" id="PTHR42796">
    <property type="entry name" value="FUMARYLACETOACETATE HYDROLASE DOMAIN-CONTAINING PROTEIN 2A-RELATED"/>
    <property type="match status" value="1"/>
</dbReference>
<dbReference type="Proteomes" id="UP000238196">
    <property type="component" value="Unassembled WGS sequence"/>
</dbReference>
<dbReference type="InterPro" id="IPR011234">
    <property type="entry name" value="Fumarylacetoacetase-like_C"/>
</dbReference>
<proteinExistence type="inferred from homology"/>
<dbReference type="GO" id="GO:0046872">
    <property type="term" value="F:metal ion binding"/>
    <property type="evidence" value="ECO:0007669"/>
    <property type="project" value="UniProtKB-KW"/>
</dbReference>
<gene>
    <name evidence="4" type="ORF">C4K68_07910</name>
</gene>
<comment type="similarity">
    <text evidence="1">Belongs to the FAH family.</text>
</comment>
<sequence length="288" mass="31276">MKLTTYLRDGQARLGLIEGENLIDFNDAQPQVPADMRAALEAGVDLQAAARAAHESTAARLALDTVTLAPLVPEPGKFICLGLNYFDHAKEGGREKPDYPWFFFRGKSSLLADQEPGRVPKISSKFDYEAELAVIIGRSVPRHVSQQEALDYVFGYSCFNDMSVRDYQKRTPQWTIGKNFDATGGFGPVLVTADELPQGAEGLNIQCVLNGEVMQNATTSDMIWSVAETIALLSECLTLEPGDVIAMGTPAGVGQARTPQVWMKEGDTVEIRIEGIGTLTNPILAEAV</sequence>
<evidence type="ECO:0000259" key="3">
    <source>
        <dbReference type="Pfam" id="PF01557"/>
    </source>
</evidence>
<organism evidence="4 5">
    <name type="scientific">Proteobacteria bacterium 228</name>
    <dbReference type="NCBI Taxonomy" id="2083153"/>
    <lineage>
        <taxon>Bacteria</taxon>
        <taxon>Pseudomonadati</taxon>
        <taxon>Pseudomonadota</taxon>
    </lineage>
</organism>